<feature type="region of interest" description="Disordered" evidence="1">
    <location>
        <begin position="1"/>
        <end position="23"/>
    </location>
</feature>
<name>A0AB34FGR3_9HYPO</name>
<dbReference type="EMBL" id="JAQHRD010000011">
    <property type="protein sequence ID" value="KAJ6437535.1"/>
    <property type="molecule type" value="Genomic_DNA"/>
</dbReference>
<comment type="caution">
    <text evidence="2">The sequence shown here is derived from an EMBL/GenBank/DDBJ whole genome shotgun (WGS) entry which is preliminary data.</text>
</comment>
<proteinExistence type="predicted"/>
<feature type="compositionally biased region" description="Polar residues" evidence="1">
    <location>
        <begin position="1"/>
        <end position="17"/>
    </location>
</feature>
<dbReference type="AlphaFoldDB" id="A0AB34FGR3"/>
<gene>
    <name evidence="2" type="ORF">O9K51_09741</name>
</gene>
<evidence type="ECO:0000313" key="3">
    <source>
        <dbReference type="Proteomes" id="UP001163105"/>
    </source>
</evidence>
<organism evidence="2 3">
    <name type="scientific">Purpureocillium lavendulum</name>
    <dbReference type="NCBI Taxonomy" id="1247861"/>
    <lineage>
        <taxon>Eukaryota</taxon>
        <taxon>Fungi</taxon>
        <taxon>Dikarya</taxon>
        <taxon>Ascomycota</taxon>
        <taxon>Pezizomycotina</taxon>
        <taxon>Sordariomycetes</taxon>
        <taxon>Hypocreomycetidae</taxon>
        <taxon>Hypocreales</taxon>
        <taxon>Ophiocordycipitaceae</taxon>
        <taxon>Purpureocillium</taxon>
    </lineage>
</organism>
<keyword evidence="3" id="KW-1185">Reference proteome</keyword>
<evidence type="ECO:0000256" key="1">
    <source>
        <dbReference type="SAM" id="MobiDB-lite"/>
    </source>
</evidence>
<sequence length="74" mass="8151">MEISSSFEWMIGSSSSKDQGEFPLPAGTTPLWSRTVDAALDLLQIFGPKATMRGAQVPIELQLKSRYAVHHDAF</sequence>
<accession>A0AB34FGR3</accession>
<reference evidence="2" key="1">
    <citation type="submission" date="2023-01" db="EMBL/GenBank/DDBJ databases">
        <title>The growth and conidiation of Purpureocillium lavendulum are regulated by nitrogen source and histone H3K14 acetylation.</title>
        <authorList>
            <person name="Tang P."/>
            <person name="Han J."/>
            <person name="Zhang C."/>
            <person name="Tang P."/>
            <person name="Qi F."/>
            <person name="Zhang K."/>
            <person name="Liang L."/>
        </authorList>
    </citation>
    <scope>NUCLEOTIDE SEQUENCE</scope>
    <source>
        <strain evidence="2">YMF1.00683</strain>
    </source>
</reference>
<evidence type="ECO:0000313" key="2">
    <source>
        <dbReference type="EMBL" id="KAJ6437535.1"/>
    </source>
</evidence>
<dbReference type="Proteomes" id="UP001163105">
    <property type="component" value="Unassembled WGS sequence"/>
</dbReference>
<protein>
    <submittedName>
        <fullName evidence="2">Uncharacterized protein</fullName>
    </submittedName>
</protein>